<evidence type="ECO:0000256" key="7">
    <source>
        <dbReference type="ARBA" id="ARBA00023004"/>
    </source>
</evidence>
<dbReference type="GeneID" id="177229"/>
<evidence type="ECO:0000256" key="6">
    <source>
        <dbReference type="ARBA" id="ARBA00023002"/>
    </source>
</evidence>
<comment type="subcellular location">
    <subcellularLocation>
        <location evidence="2">Nucleus</location>
    </subcellularLocation>
</comment>
<evidence type="ECO:0000256" key="8">
    <source>
        <dbReference type="ARBA" id="ARBA00023015"/>
    </source>
</evidence>
<keyword evidence="4" id="KW-0156">Chromatin regulator</keyword>
<dbReference type="EMBL" id="BX284604">
    <property type="protein sequence ID" value="CDH93113.1"/>
    <property type="molecule type" value="Genomic_DNA"/>
</dbReference>
<keyword evidence="7" id="KW-0408">Iron</keyword>
<accession>U4PBL8</accession>
<keyword evidence="6" id="KW-0560">Oxidoreductase</keyword>
<dbReference type="Pfam" id="PF02373">
    <property type="entry name" value="JmjC"/>
    <property type="match status" value="1"/>
</dbReference>
<evidence type="ECO:0000259" key="13">
    <source>
        <dbReference type="PROSITE" id="PS51184"/>
    </source>
</evidence>
<name>U4PBL8_CAEEL</name>
<dbReference type="PANTHER" id="PTHR12480">
    <property type="entry name" value="ARGININE DEMETHYLASE AND LYSYL-HYDROXYLASE JMJD"/>
    <property type="match status" value="1"/>
</dbReference>
<evidence type="ECO:0000313" key="15">
    <source>
        <dbReference type="Proteomes" id="UP000001940"/>
    </source>
</evidence>
<evidence type="ECO:0007829" key="17">
    <source>
        <dbReference type="PeptideAtlas" id="U4PBL8"/>
    </source>
</evidence>
<feature type="region of interest" description="Disordered" evidence="12">
    <location>
        <begin position="358"/>
        <end position="416"/>
    </location>
</feature>
<evidence type="ECO:0000256" key="5">
    <source>
        <dbReference type="ARBA" id="ARBA00022964"/>
    </source>
</evidence>
<evidence type="ECO:0000256" key="2">
    <source>
        <dbReference type="ARBA" id="ARBA00004123"/>
    </source>
</evidence>
<dbReference type="SMART" id="SM00558">
    <property type="entry name" value="JmjC"/>
    <property type="match status" value="1"/>
</dbReference>
<feature type="compositionally biased region" description="Basic and acidic residues" evidence="12">
    <location>
        <begin position="394"/>
        <end position="404"/>
    </location>
</feature>
<keyword evidence="5" id="KW-0223">Dioxygenase</keyword>
<evidence type="ECO:0000256" key="9">
    <source>
        <dbReference type="ARBA" id="ARBA00023163"/>
    </source>
</evidence>
<evidence type="ECO:0000256" key="11">
    <source>
        <dbReference type="ARBA" id="ARBA00038068"/>
    </source>
</evidence>
<keyword evidence="10" id="KW-0539">Nucleus</keyword>
<dbReference type="InterPro" id="IPR050910">
    <property type="entry name" value="JMJD6_ArgDemeth/LysHydrox"/>
</dbReference>
<evidence type="ECO:0000256" key="10">
    <source>
        <dbReference type="ARBA" id="ARBA00023242"/>
    </source>
</evidence>
<keyword evidence="17" id="KW-1267">Proteomics identification</keyword>
<feature type="domain" description="JmjC" evidence="13">
    <location>
        <begin position="162"/>
        <end position="326"/>
    </location>
</feature>
<dbReference type="OMA" id="NAWVAMR"/>
<dbReference type="RefSeq" id="NP_001294382.1">
    <property type="nucleotide sequence ID" value="NM_001307453.3"/>
</dbReference>
<dbReference type="OrthoDB" id="424465at2759"/>
<keyword evidence="3" id="KW-0479">Metal-binding</keyword>
<evidence type="ECO:0000256" key="3">
    <source>
        <dbReference type="ARBA" id="ARBA00022723"/>
    </source>
</evidence>
<dbReference type="Gene3D" id="2.60.120.650">
    <property type="entry name" value="Cupin"/>
    <property type="match status" value="1"/>
</dbReference>
<protein>
    <submittedName>
        <fullName evidence="14">JmjC domain-containing protein</fullName>
    </submittedName>
</protein>
<dbReference type="CTD" id="177229"/>
<evidence type="ECO:0000256" key="12">
    <source>
        <dbReference type="SAM" id="MobiDB-lite"/>
    </source>
</evidence>
<keyword evidence="8" id="KW-0805">Transcription regulation</keyword>
<dbReference type="InterPro" id="IPR003347">
    <property type="entry name" value="JmjC_dom"/>
</dbReference>
<dbReference type="PANTHER" id="PTHR12480:SF32">
    <property type="entry name" value="BIFUNCTIONAL ARGININE DEMETHYLASE AND LYSYL-HYDROXYLASE JMJD6"/>
    <property type="match status" value="1"/>
</dbReference>
<evidence type="ECO:0000256" key="1">
    <source>
        <dbReference type="ARBA" id="ARBA00001954"/>
    </source>
</evidence>
<dbReference type="SMR" id="U4PBL8"/>
<dbReference type="PROSITE" id="PS51184">
    <property type="entry name" value="JMJC"/>
    <property type="match status" value="1"/>
</dbReference>
<dbReference type="Bgee" id="WBGene00004205">
    <property type="expression patterns" value="Expressed in germ line (C elegans) and 4 other cell types or tissues"/>
</dbReference>
<gene>
    <name evidence="14 16" type="primary">psr-1</name>
    <name evidence="14" type="ORF">CELE_F29B9.4</name>
    <name evidence="16" type="ORF">F29B9.4</name>
</gene>
<comment type="similarity">
    <text evidence="11">Belongs to the JMJD6 family.</text>
</comment>
<dbReference type="GO" id="GO:0046872">
    <property type="term" value="F:metal ion binding"/>
    <property type="evidence" value="ECO:0007669"/>
    <property type="project" value="UniProtKB-KW"/>
</dbReference>
<sequence>MLSFATEFLDDMKRQLMSLGRDRYSLPRTYKRVSHAKDKARPELRKFGWETLGYSESFNLPPFRDSIQRVDGNNLTVEEFRRDFERPRIPVIITGLTDNWAAKDKWTVERLSKKYRNQNFKCGEDDNGNSVRMKMKYYHDYMLNNKDDSPLYIFDSSFAERRKTKKLSEDYSVPKFFEDDLFHYADDKKRPPHRWFVMGPARSGTAIHIDPLGTSAWNSLLQGHKRWVLIPPIAPRDLVKPMAHEKGKHPDEGITWFQTVYKRVRSPSWPKEYAPIECRQGPGETMFVPSGWWHVVINEEYTIAVTHNYCSVENLHLVWPKTVKGRPKLSKHWVKRLTEQRPELLEIIKSASEIPLYDMNESSSDSSSSSSSSDDSSDESDCDDSGRCGGRKRKNDDRSNECPEKMSTTYFQNSLV</sequence>
<dbReference type="Gene3D" id="1.20.1280.270">
    <property type="match status" value="1"/>
</dbReference>
<feature type="compositionally biased region" description="Low complexity" evidence="12">
    <location>
        <begin position="362"/>
        <end position="374"/>
    </location>
</feature>
<dbReference type="AGR" id="WB:WBGene00004205"/>
<evidence type="ECO:0000313" key="14">
    <source>
        <dbReference type="EMBL" id="CDH93113.1"/>
    </source>
</evidence>
<proteinExistence type="evidence at protein level"/>
<dbReference type="ExpressionAtlas" id="U4PBL8">
    <property type="expression patterns" value="baseline and differential"/>
</dbReference>
<evidence type="ECO:0000256" key="4">
    <source>
        <dbReference type="ARBA" id="ARBA00022853"/>
    </source>
</evidence>
<reference evidence="14 15" key="1">
    <citation type="journal article" date="1998" name="Science">
        <title>Genome sequence of the nematode C. elegans: a platform for investigating biology.</title>
        <authorList>
            <consortium name="The C. elegans sequencing consortium"/>
            <person name="Sulson J.E."/>
            <person name="Waterston R."/>
        </authorList>
    </citation>
    <scope>NUCLEOTIDE SEQUENCE [LARGE SCALE GENOMIC DNA]</scope>
    <source>
        <strain evidence="14 15">Bristol N2</strain>
    </source>
</reference>
<dbReference type="GO" id="GO:0005634">
    <property type="term" value="C:nucleus"/>
    <property type="evidence" value="ECO:0007669"/>
    <property type="project" value="UniProtKB-SubCell"/>
</dbReference>
<dbReference type="GO" id="GO:0051213">
    <property type="term" value="F:dioxygenase activity"/>
    <property type="evidence" value="ECO:0007669"/>
    <property type="project" value="UniProtKB-KW"/>
</dbReference>
<dbReference type="SUPFAM" id="SSF51197">
    <property type="entry name" value="Clavaminate synthase-like"/>
    <property type="match status" value="1"/>
</dbReference>
<dbReference type="AlphaFoldDB" id="U4PBL8"/>
<evidence type="ECO:0000313" key="16">
    <source>
        <dbReference type="WormBase" id="F29B9.4c"/>
    </source>
</evidence>
<comment type="cofactor">
    <cofactor evidence="1">
        <name>Fe(2+)</name>
        <dbReference type="ChEBI" id="CHEBI:29033"/>
    </cofactor>
</comment>
<organism evidence="14 15">
    <name type="scientific">Caenorhabditis elegans</name>
    <dbReference type="NCBI Taxonomy" id="6239"/>
    <lineage>
        <taxon>Eukaryota</taxon>
        <taxon>Metazoa</taxon>
        <taxon>Ecdysozoa</taxon>
        <taxon>Nematoda</taxon>
        <taxon>Chromadorea</taxon>
        <taxon>Rhabditida</taxon>
        <taxon>Rhabditina</taxon>
        <taxon>Rhabditomorpha</taxon>
        <taxon>Rhabditoidea</taxon>
        <taxon>Rhabditidae</taxon>
        <taxon>Peloderinae</taxon>
        <taxon>Caenorhabditis</taxon>
    </lineage>
</organism>
<dbReference type="GO" id="GO:0006325">
    <property type="term" value="P:chromatin organization"/>
    <property type="evidence" value="ECO:0007669"/>
    <property type="project" value="UniProtKB-KW"/>
</dbReference>
<keyword evidence="9" id="KW-0804">Transcription</keyword>
<dbReference type="WormBase" id="F29B9.4c">
    <property type="protein sequence ID" value="CE48597"/>
    <property type="gene ID" value="WBGene00004205"/>
    <property type="gene designation" value="psr-1"/>
</dbReference>
<dbReference type="Proteomes" id="UP000001940">
    <property type="component" value="Chromosome IV"/>
</dbReference>
<keyword evidence="15" id="KW-1185">Reference proteome</keyword>
<feature type="compositionally biased region" description="Polar residues" evidence="12">
    <location>
        <begin position="406"/>
        <end position="416"/>
    </location>
</feature>